<dbReference type="InterPro" id="IPR050744">
    <property type="entry name" value="AI-2_Isomerase_LsrG"/>
</dbReference>
<feature type="domain" description="ABM" evidence="1">
    <location>
        <begin position="2"/>
        <end position="91"/>
    </location>
</feature>
<proteinExistence type="predicted"/>
<dbReference type="Proteomes" id="UP000070371">
    <property type="component" value="Chromosome"/>
</dbReference>
<dbReference type="InterPro" id="IPR007138">
    <property type="entry name" value="ABM_dom"/>
</dbReference>
<gene>
    <name evidence="2" type="ORF">RC74_03025</name>
</gene>
<dbReference type="Pfam" id="PF03992">
    <property type="entry name" value="ABM"/>
    <property type="match status" value="1"/>
</dbReference>
<dbReference type="KEGG" id="hat:RC74_03025"/>
<accession>A0A126UWG1</accession>
<sequence length="99" mass="10764">MFAVTVSFTVADEFVNDFAALIEHNAAASVRDEVACQHFDVCTDPSNTSLFFLYEVYDDAAGFDVHLASAHFKAFSQASAHMVVAKNITTFQKVTAAHA</sequence>
<dbReference type="Gene3D" id="3.30.70.100">
    <property type="match status" value="1"/>
</dbReference>
<dbReference type="EMBL" id="CP014327">
    <property type="protein sequence ID" value="AML50374.1"/>
    <property type="molecule type" value="Genomic_DNA"/>
</dbReference>
<dbReference type="STRING" id="1579316.RC74_03025"/>
<reference evidence="2 3" key="1">
    <citation type="submission" date="2016-02" db="EMBL/GenBank/DDBJ databases">
        <title>Complete genome sequence of Halocynthiibacter arcticus PAMC 20958t from arctic marine sediment.</title>
        <authorList>
            <person name="Lee Y.M."/>
            <person name="Baek K."/>
            <person name="Lee H.K."/>
            <person name="Shin S.C."/>
        </authorList>
    </citation>
    <scope>NUCLEOTIDE SEQUENCE [LARGE SCALE GENOMIC DNA]</scope>
    <source>
        <strain evidence="2">PAMC 20958</strain>
    </source>
</reference>
<dbReference type="PANTHER" id="PTHR33336">
    <property type="entry name" value="QUINOL MONOOXYGENASE YGIN-RELATED"/>
    <property type="match status" value="1"/>
</dbReference>
<dbReference type="InterPro" id="IPR011008">
    <property type="entry name" value="Dimeric_a/b-barrel"/>
</dbReference>
<dbReference type="PROSITE" id="PS51725">
    <property type="entry name" value="ABM"/>
    <property type="match status" value="1"/>
</dbReference>
<evidence type="ECO:0000259" key="1">
    <source>
        <dbReference type="PROSITE" id="PS51725"/>
    </source>
</evidence>
<protein>
    <recommendedName>
        <fullName evidence="1">ABM domain-containing protein</fullName>
    </recommendedName>
</protein>
<dbReference type="RefSeq" id="WP_039000705.1">
    <property type="nucleotide sequence ID" value="NZ_CP014327.1"/>
</dbReference>
<evidence type="ECO:0000313" key="2">
    <source>
        <dbReference type="EMBL" id="AML50374.1"/>
    </source>
</evidence>
<organism evidence="2 3">
    <name type="scientific">Falsihalocynthiibacter arcticus</name>
    <dbReference type="NCBI Taxonomy" id="1579316"/>
    <lineage>
        <taxon>Bacteria</taxon>
        <taxon>Pseudomonadati</taxon>
        <taxon>Pseudomonadota</taxon>
        <taxon>Alphaproteobacteria</taxon>
        <taxon>Rhodobacterales</taxon>
        <taxon>Roseobacteraceae</taxon>
        <taxon>Falsihalocynthiibacter</taxon>
    </lineage>
</organism>
<dbReference type="GO" id="GO:0005829">
    <property type="term" value="C:cytosol"/>
    <property type="evidence" value="ECO:0007669"/>
    <property type="project" value="TreeGrafter"/>
</dbReference>
<evidence type="ECO:0000313" key="3">
    <source>
        <dbReference type="Proteomes" id="UP000070371"/>
    </source>
</evidence>
<keyword evidence="3" id="KW-1185">Reference proteome</keyword>
<dbReference type="GO" id="GO:0016491">
    <property type="term" value="F:oxidoreductase activity"/>
    <property type="evidence" value="ECO:0007669"/>
    <property type="project" value="TreeGrafter"/>
</dbReference>
<dbReference type="PANTHER" id="PTHR33336:SF1">
    <property type="entry name" value="(4S)-4-HYDROXY-5-PHOSPHONOOXYPENTANE-2,3-DIONE ISOMERASE"/>
    <property type="match status" value="1"/>
</dbReference>
<dbReference type="SUPFAM" id="SSF54909">
    <property type="entry name" value="Dimeric alpha+beta barrel"/>
    <property type="match status" value="1"/>
</dbReference>
<dbReference type="OrthoDB" id="9812754at2"/>
<name>A0A126UWG1_9RHOB</name>
<dbReference type="AlphaFoldDB" id="A0A126UWG1"/>